<feature type="transmembrane region" description="Helical" evidence="4">
    <location>
        <begin position="61"/>
        <end position="79"/>
    </location>
</feature>
<keyword evidence="4" id="KW-0472">Membrane</keyword>
<dbReference type="HOGENOM" id="CLU_955618_0_0_9"/>
<evidence type="ECO:0000313" key="7">
    <source>
        <dbReference type="Proteomes" id="UP000007059"/>
    </source>
</evidence>
<feature type="transmembrane region" description="Helical" evidence="4">
    <location>
        <begin position="192"/>
        <end position="215"/>
    </location>
</feature>
<keyword evidence="3" id="KW-0418">Kinase</keyword>
<keyword evidence="1" id="KW-0597">Phosphoprotein</keyword>
<dbReference type="GO" id="GO:0000155">
    <property type="term" value="F:phosphorelay sensor kinase activity"/>
    <property type="evidence" value="ECO:0007669"/>
    <property type="project" value="InterPro"/>
</dbReference>
<dbReference type="EMBL" id="FP929046">
    <property type="protein sequence ID" value="CBL02112.1"/>
    <property type="molecule type" value="Genomic_DNA"/>
</dbReference>
<evidence type="ECO:0000259" key="5">
    <source>
        <dbReference type="Pfam" id="PF14689"/>
    </source>
</evidence>
<reference evidence="6 7" key="1">
    <citation type="submission" date="2010-03" db="EMBL/GenBank/DDBJ databases">
        <title>The genome sequence of Faecalibacterium prausnitzii SL3/3.</title>
        <authorList>
            <consortium name="metaHIT consortium -- http://www.metahit.eu/"/>
            <person name="Pajon A."/>
            <person name="Turner K."/>
            <person name="Parkhill J."/>
            <person name="Duncan S."/>
            <person name="Flint H."/>
        </authorList>
    </citation>
    <scope>NUCLEOTIDE SEQUENCE [LARGE SCALE GENOMIC DNA]</scope>
    <source>
        <strain evidence="6 7">SL3/3</strain>
    </source>
</reference>
<proteinExistence type="predicted"/>
<feature type="transmembrane region" description="Helical" evidence="4">
    <location>
        <begin position="6"/>
        <end position="24"/>
    </location>
</feature>
<feature type="transmembrane region" description="Helical" evidence="4">
    <location>
        <begin position="36"/>
        <end position="55"/>
    </location>
</feature>
<dbReference type="Gene3D" id="1.10.287.130">
    <property type="match status" value="1"/>
</dbReference>
<dbReference type="InterPro" id="IPR039506">
    <property type="entry name" value="SPOB_a"/>
</dbReference>
<keyword evidence="4" id="KW-1133">Transmembrane helix</keyword>
<dbReference type="PATRIC" id="fig|657322.3.peg.1796"/>
<dbReference type="InterPro" id="IPR016120">
    <property type="entry name" value="Sig_transdc_His_kin_SpoOB"/>
</dbReference>
<gene>
    <name evidence="6" type="ORF">FPR_18770</name>
</gene>
<accession>D4KB99</accession>
<dbReference type="KEGG" id="fpa:FPR_18770"/>
<evidence type="ECO:0000256" key="1">
    <source>
        <dbReference type="ARBA" id="ARBA00022553"/>
    </source>
</evidence>
<evidence type="ECO:0000256" key="3">
    <source>
        <dbReference type="ARBA" id="ARBA00022777"/>
    </source>
</evidence>
<feature type="transmembrane region" description="Helical" evidence="4">
    <location>
        <begin position="166"/>
        <end position="186"/>
    </location>
</feature>
<keyword evidence="4" id="KW-0812">Transmembrane</keyword>
<dbReference type="SUPFAM" id="SSF55890">
    <property type="entry name" value="Sporulation response regulatory protein Spo0B"/>
    <property type="match status" value="1"/>
</dbReference>
<feature type="transmembrane region" description="Helical" evidence="4">
    <location>
        <begin position="124"/>
        <end position="145"/>
    </location>
</feature>
<reference evidence="6 7" key="2">
    <citation type="submission" date="2010-03" db="EMBL/GenBank/DDBJ databases">
        <authorList>
            <person name="Pajon A."/>
        </authorList>
    </citation>
    <scope>NUCLEOTIDE SEQUENCE [LARGE SCALE GENOMIC DNA]</scope>
    <source>
        <strain evidence="6 7">SL3/3</strain>
    </source>
</reference>
<name>D4KB99_9FIRM</name>
<dbReference type="RefSeq" id="WP_015537681.1">
    <property type="nucleotide sequence ID" value="NC_021020.1"/>
</dbReference>
<dbReference type="Pfam" id="PF14689">
    <property type="entry name" value="SPOB_a"/>
    <property type="match status" value="1"/>
</dbReference>
<evidence type="ECO:0000256" key="4">
    <source>
        <dbReference type="SAM" id="Phobius"/>
    </source>
</evidence>
<evidence type="ECO:0000256" key="2">
    <source>
        <dbReference type="ARBA" id="ARBA00022679"/>
    </source>
</evidence>
<sequence length="291" mass="33073">MGDFLSILYTVVDTLSLIFFLDAFATRRWDNWKFKLGVGCFTALLCWVLQVPFVFFGRDPAIKIGMIILAYTISARVLYKEISNSMLLLLVCIEYLVTYYLSFGLGMMGAFICGMDGEAFRSNFPLAMVYGGINYSAELFLTFTFRKVMRQRRLSKKSNNLTSVQSLLYFLFPSTSFVMLVLLLYMTTGKDASEAVVAAACGSIFAANVAVLYLLERMEKTAENQERVLALEQQLQFQAKNMEAASQLYTAQRHKVHDFRAHLNILQGLLQNQEYDAAEQYLNSVTKEQTD</sequence>
<dbReference type="AlphaFoldDB" id="D4KB99"/>
<feature type="transmembrane region" description="Helical" evidence="4">
    <location>
        <begin position="86"/>
        <end position="112"/>
    </location>
</feature>
<dbReference type="Proteomes" id="UP000007059">
    <property type="component" value="Chromosome"/>
</dbReference>
<keyword evidence="2" id="KW-0808">Transferase</keyword>
<feature type="domain" description="SpoOB alpha-helical" evidence="5">
    <location>
        <begin position="242"/>
        <end position="288"/>
    </location>
</feature>
<organism evidence="6 7">
    <name type="scientific">Faecalibacterium prausnitzii SL3/3</name>
    <dbReference type="NCBI Taxonomy" id="657322"/>
    <lineage>
        <taxon>Bacteria</taxon>
        <taxon>Bacillati</taxon>
        <taxon>Bacillota</taxon>
        <taxon>Clostridia</taxon>
        <taxon>Eubacteriales</taxon>
        <taxon>Oscillospiraceae</taxon>
        <taxon>Faecalibacterium</taxon>
    </lineage>
</organism>
<protein>
    <recommendedName>
        <fullName evidence="5">SpoOB alpha-helical domain-containing protein</fullName>
    </recommendedName>
</protein>
<evidence type="ECO:0000313" key="6">
    <source>
        <dbReference type="EMBL" id="CBL02112.1"/>
    </source>
</evidence>